<accession>A0A0Q9Z134</accession>
<protein>
    <submittedName>
        <fullName evidence="2">Uncharacterized protein</fullName>
    </submittedName>
</protein>
<reference evidence="3" key="2">
    <citation type="journal article" date="2016" name="Genome Announc.">
        <title>Draft Genome Sequences of Two Novel Amoeba-Resistant Intranuclear Bacteria, 'Candidatus Berkiella cookevillensis' and 'Candidatus Berkiella aquae'.</title>
        <authorList>
            <person name="Mehari Y.T."/>
            <person name="Arivett B.A."/>
            <person name="Farone A.L."/>
            <person name="Gunderson J.H."/>
            <person name="Farone M.B."/>
        </authorList>
    </citation>
    <scope>NUCLEOTIDE SEQUENCE</scope>
    <source>
        <strain evidence="3">HT99</strain>
    </source>
</reference>
<name>A0A0Q9Z134_9GAMM</name>
<gene>
    <name evidence="2" type="ORF">HT99x_00332</name>
    <name evidence="3" type="ORF">HT99x_010430</name>
</gene>
<reference evidence="3" key="3">
    <citation type="submission" date="2021-06" db="EMBL/GenBank/DDBJ databases">
        <title>Genomic Description and Analysis of Intracellular Bacteria, Candidatus Berkiella cookevillensis and Candidatus Berkiella aquae.</title>
        <authorList>
            <person name="Kidane D.T."/>
            <person name="Mehari Y.T."/>
            <person name="Rice F.C."/>
            <person name="Arivett B.A."/>
            <person name="Farone A.L."/>
            <person name="Berk S.G."/>
            <person name="Farone M.B."/>
        </authorList>
    </citation>
    <scope>NUCLEOTIDE SEQUENCE</scope>
    <source>
        <strain evidence="3">HT99</strain>
    </source>
</reference>
<dbReference type="RefSeq" id="WP_075064970.1">
    <property type="nucleotide sequence ID" value="NZ_LKAJ02000001.1"/>
</dbReference>
<sequence length="239" mass="27488">MISEMTKQAIKKIFIVKKKMEEFFPILGPFYEMSNLLSLPHSIYDLNKLRNLVDPSNTAEFNQENTFFYTCLFNDYPEFKEFSNDQFLNAIRVFTRCTGRSNKDFLTEPFDSDNDMHCMQLLSNLKKNNRTEELVILNSLGADRKETTDSLENDIAKSFGKETNSLAWLSARAVGQNMFPTNKLDDLSRNMVLGAGKFVGHKRKYANFAEMPTKSKAKAKNEPTLESPTKRQRMTVTGQ</sequence>
<proteinExistence type="predicted"/>
<dbReference type="AlphaFoldDB" id="A0A0Q9Z134"/>
<reference evidence="2" key="1">
    <citation type="submission" date="2015-09" db="EMBL/GenBank/DDBJ databases">
        <title>Draft Genome Sequences of Two Novel Amoeba-resistant Intranuclear Bacteria, Candidatus Berkiella cookevillensis and Candidatus Berkiella aquae.</title>
        <authorList>
            <person name="Mehari Y.T."/>
            <person name="Arivett B.A."/>
            <person name="Farone A.L."/>
            <person name="Gunderson J.H."/>
            <person name="Farone M.B."/>
        </authorList>
    </citation>
    <scope>NUCLEOTIDE SEQUENCE [LARGE SCALE GENOMIC DNA]</scope>
    <source>
        <strain evidence="2">HT99</strain>
    </source>
</reference>
<keyword evidence="4" id="KW-1185">Reference proteome</keyword>
<evidence type="ECO:0000256" key="1">
    <source>
        <dbReference type="SAM" id="MobiDB-lite"/>
    </source>
</evidence>
<evidence type="ECO:0000313" key="2">
    <source>
        <dbReference type="EMBL" id="KRG22791.1"/>
    </source>
</evidence>
<dbReference type="Proteomes" id="UP000051497">
    <property type="component" value="Unassembled WGS sequence"/>
</dbReference>
<evidence type="ECO:0000313" key="4">
    <source>
        <dbReference type="Proteomes" id="UP000051497"/>
    </source>
</evidence>
<organism evidence="2">
    <name type="scientific">Candidatus Berkiella aquae</name>
    <dbReference type="NCBI Taxonomy" id="295108"/>
    <lineage>
        <taxon>Bacteria</taxon>
        <taxon>Pseudomonadati</taxon>
        <taxon>Pseudomonadota</taxon>
        <taxon>Gammaproteobacteria</taxon>
        <taxon>Candidatus Berkiellales</taxon>
        <taxon>Candidatus Berkiellaceae</taxon>
        <taxon>Candidatus Berkiella</taxon>
    </lineage>
</organism>
<dbReference type="EMBL" id="LKAJ02000001">
    <property type="protein sequence ID" value="MCS5711848.1"/>
    <property type="molecule type" value="Genomic_DNA"/>
</dbReference>
<evidence type="ECO:0000313" key="3">
    <source>
        <dbReference type="EMBL" id="MCS5711848.1"/>
    </source>
</evidence>
<feature type="region of interest" description="Disordered" evidence="1">
    <location>
        <begin position="210"/>
        <end position="239"/>
    </location>
</feature>
<dbReference type="EMBL" id="LKAJ01000001">
    <property type="protein sequence ID" value="KRG22791.1"/>
    <property type="molecule type" value="Genomic_DNA"/>
</dbReference>
<comment type="caution">
    <text evidence="2">The sequence shown here is derived from an EMBL/GenBank/DDBJ whole genome shotgun (WGS) entry which is preliminary data.</text>
</comment>